<protein>
    <submittedName>
        <fullName evidence="1">Uncharacterized protein</fullName>
    </submittedName>
</protein>
<evidence type="ECO:0000313" key="2">
    <source>
        <dbReference type="Proteomes" id="UP000719942"/>
    </source>
</evidence>
<keyword evidence="2" id="KW-1185">Reference proteome</keyword>
<gene>
    <name evidence="1" type="ORF">J5W02_05930</name>
</gene>
<proteinExistence type="predicted"/>
<reference evidence="1 2" key="1">
    <citation type="submission" date="2021-03" db="EMBL/GenBank/DDBJ databases">
        <title>Caproiciproducens sp. nov. isolated from feces of cow.</title>
        <authorList>
            <person name="Choi J.-Y."/>
        </authorList>
    </citation>
    <scope>NUCLEOTIDE SEQUENCE [LARGE SCALE GENOMIC DNA]</scope>
    <source>
        <strain evidence="1 2">AGMB10547</strain>
    </source>
</reference>
<name>A0ABS7DMA4_9FIRM</name>
<dbReference type="Proteomes" id="UP000719942">
    <property type="component" value="Unassembled WGS sequence"/>
</dbReference>
<dbReference type="EMBL" id="JAGFNZ010000002">
    <property type="protein sequence ID" value="MBW7572348.1"/>
    <property type="molecule type" value="Genomic_DNA"/>
</dbReference>
<sequence length="104" mass="12529">MRIRENFHEDCELYTEEQQKRTAELFQRAFQIAQMKRLLAEIRKQSVLFRKVFLTEQELLEEQKTAEAYDSKMKWTVPFTLHNLEAYQRSGWKELIDKGDAGNE</sequence>
<accession>A0ABS7DMA4</accession>
<organism evidence="1 2">
    <name type="scientific">Caproiciproducens faecalis</name>
    <dbReference type="NCBI Taxonomy" id="2820301"/>
    <lineage>
        <taxon>Bacteria</taxon>
        <taxon>Bacillati</taxon>
        <taxon>Bacillota</taxon>
        <taxon>Clostridia</taxon>
        <taxon>Eubacteriales</taxon>
        <taxon>Acutalibacteraceae</taxon>
        <taxon>Caproiciproducens</taxon>
    </lineage>
</organism>
<dbReference type="RefSeq" id="WP_219964755.1">
    <property type="nucleotide sequence ID" value="NZ_JAGFNZ010000002.1"/>
</dbReference>
<evidence type="ECO:0000313" key="1">
    <source>
        <dbReference type="EMBL" id="MBW7572348.1"/>
    </source>
</evidence>
<comment type="caution">
    <text evidence="1">The sequence shown here is derived from an EMBL/GenBank/DDBJ whole genome shotgun (WGS) entry which is preliminary data.</text>
</comment>